<comment type="similarity">
    <text evidence="1">Belongs to the peptidase M20A family.</text>
</comment>
<evidence type="ECO:0000313" key="4">
    <source>
        <dbReference type="Proteomes" id="UP000316500"/>
    </source>
</evidence>
<evidence type="ECO:0000256" key="1">
    <source>
        <dbReference type="PIRNR" id="PIRNR037226"/>
    </source>
</evidence>
<dbReference type="SUPFAM" id="SSF53187">
    <property type="entry name" value="Zn-dependent exopeptidases"/>
    <property type="match status" value="1"/>
</dbReference>
<dbReference type="Pfam" id="PF07687">
    <property type="entry name" value="M20_dimer"/>
    <property type="match status" value="1"/>
</dbReference>
<dbReference type="PANTHER" id="PTHR30575:SF0">
    <property type="entry name" value="XAA-ARG DIPEPTIDASE"/>
    <property type="match status" value="1"/>
</dbReference>
<dbReference type="PIRSF" id="PIRSF037226">
    <property type="entry name" value="Amidohydrolase_ACY1L2_prd"/>
    <property type="match status" value="1"/>
</dbReference>
<dbReference type="InterPro" id="IPR036264">
    <property type="entry name" value="Bact_exopeptidase_dim_dom"/>
</dbReference>
<dbReference type="GO" id="GO:0046657">
    <property type="term" value="P:folic acid catabolic process"/>
    <property type="evidence" value="ECO:0007669"/>
    <property type="project" value="TreeGrafter"/>
</dbReference>
<dbReference type="InterPro" id="IPR052030">
    <property type="entry name" value="Peptidase_M20/M20A_hydrolases"/>
</dbReference>
<dbReference type="GO" id="GO:0005737">
    <property type="term" value="C:cytoplasm"/>
    <property type="evidence" value="ECO:0007669"/>
    <property type="project" value="TreeGrafter"/>
</dbReference>
<accession>A0A558H423</accession>
<dbReference type="InterPro" id="IPR017144">
    <property type="entry name" value="Xaa-Arg_dipeptidase"/>
</dbReference>
<dbReference type="GO" id="GO:0016805">
    <property type="term" value="F:dipeptidase activity"/>
    <property type="evidence" value="ECO:0007669"/>
    <property type="project" value="InterPro"/>
</dbReference>
<gene>
    <name evidence="3" type="ORF">FQP90_07695</name>
</gene>
<dbReference type="InterPro" id="IPR011650">
    <property type="entry name" value="Peptidase_M20_dimer"/>
</dbReference>
<dbReference type="Gene3D" id="3.40.630.10">
    <property type="entry name" value="Zn peptidases"/>
    <property type="match status" value="1"/>
</dbReference>
<dbReference type="AlphaFoldDB" id="A0A558H423"/>
<dbReference type="Gene3D" id="3.30.70.360">
    <property type="match status" value="1"/>
</dbReference>
<organism evidence="3 4">
    <name type="scientific">Paenarthrobacter nitroguajacolicus</name>
    <name type="common">Arthrobacter nitroguajacolicus</name>
    <dbReference type="NCBI Taxonomy" id="211146"/>
    <lineage>
        <taxon>Bacteria</taxon>
        <taxon>Bacillati</taxon>
        <taxon>Actinomycetota</taxon>
        <taxon>Actinomycetes</taxon>
        <taxon>Micrococcales</taxon>
        <taxon>Micrococcaceae</taxon>
        <taxon>Paenarthrobacter</taxon>
    </lineage>
</organism>
<comment type="caution">
    <text evidence="3">The sequence shown here is derived from an EMBL/GenBank/DDBJ whole genome shotgun (WGS) entry which is preliminary data.</text>
</comment>
<reference evidence="3 4" key="1">
    <citation type="submission" date="2019-07" db="EMBL/GenBank/DDBJ databases">
        <title>Diversity of Bacteria from Kongsfjorden, Arctic.</title>
        <authorList>
            <person name="Yu Y."/>
        </authorList>
    </citation>
    <scope>NUCLEOTIDE SEQUENCE [LARGE SCALE GENOMIC DNA]</scope>
    <source>
        <strain evidence="3 4">SM1928</strain>
    </source>
</reference>
<dbReference type="InterPro" id="IPR017439">
    <property type="entry name" value="Amidohydrolase"/>
</dbReference>
<sequence length="452" mass="47794">MYLKLNNTPPAEQRSSEWPQTLPIVKGRHVVTVETHPRLTGILGATESLARNITSTVEGLSTDLRELSHGIHGIAEIGFEERLSVAFAAEFLRYRGFPVQVGRYGLRTSLRAEAGSGSPKVAVLAEYDALPEVGHGCGHNVICAAAVGAFLGLAAHVQELGGSVVLIGTPAEENGNGKELLARAGAFDDIDAVVMLHPFTGEYEVASFASLAVRDVEVTFHGVAAHASSAPHMGRNALDAVVAAYQGIAALRQHIPVTDRLHCLINEGGTAVNVVPHLARAVVEIRSLDPEGLIDLSQKVQNVLEGAALTTGTRLETNWDPFPAYLPVRSNNALAARYHSRMSARGRAITLETELVGGGWSTDLGNISLRIPSIHPTVSISKATAVMHTVEFGQHSISPVGDAAVVDGAVGLALTMADYLADAQLREQVRLDFEAAGGALDVERLLTPPSGE</sequence>
<evidence type="ECO:0000259" key="2">
    <source>
        <dbReference type="Pfam" id="PF07687"/>
    </source>
</evidence>
<dbReference type="SUPFAM" id="SSF55031">
    <property type="entry name" value="Bacterial exopeptidase dimerisation domain"/>
    <property type="match status" value="1"/>
</dbReference>
<dbReference type="OrthoDB" id="9781032at2"/>
<proteinExistence type="inferred from homology"/>
<dbReference type="EMBL" id="VNFK01000005">
    <property type="protein sequence ID" value="TVU63872.1"/>
    <property type="molecule type" value="Genomic_DNA"/>
</dbReference>
<dbReference type="GO" id="GO:0071713">
    <property type="term" value="F:para-aminobenzoyl-glutamate hydrolase activity"/>
    <property type="evidence" value="ECO:0007669"/>
    <property type="project" value="TreeGrafter"/>
</dbReference>
<dbReference type="Proteomes" id="UP000316500">
    <property type="component" value="Unassembled WGS sequence"/>
</dbReference>
<dbReference type="FunFam" id="3.30.70.360:FF:000004">
    <property type="entry name" value="Peptidase M20 domain-containing protein 2"/>
    <property type="match status" value="1"/>
</dbReference>
<feature type="domain" description="Peptidase M20 dimerisation" evidence="2">
    <location>
        <begin position="216"/>
        <end position="307"/>
    </location>
</feature>
<dbReference type="NCBIfam" id="TIGR01891">
    <property type="entry name" value="amidohydrolases"/>
    <property type="match status" value="1"/>
</dbReference>
<evidence type="ECO:0000313" key="3">
    <source>
        <dbReference type="EMBL" id="TVU63872.1"/>
    </source>
</evidence>
<protein>
    <recommendedName>
        <fullName evidence="1">Peptidase M20 domain-containing protein 2</fullName>
    </recommendedName>
</protein>
<dbReference type="PANTHER" id="PTHR30575">
    <property type="entry name" value="PEPTIDASE M20"/>
    <property type="match status" value="1"/>
</dbReference>
<name>A0A558H423_PAENT</name>